<sequence>MIFSSLQGPSRIPIPCSNRIPRFLHLRSSFFLTRFFLTFLHALATPTIRTQFTETFHFASLSTDLF</sequence>
<protein>
    <submittedName>
        <fullName evidence="1">Uncharacterized protein</fullName>
    </submittedName>
</protein>
<evidence type="ECO:0000313" key="2">
    <source>
        <dbReference type="Proteomes" id="UP000298663"/>
    </source>
</evidence>
<comment type="caution">
    <text evidence="1">The sequence shown here is derived from an EMBL/GenBank/DDBJ whole genome shotgun (WGS) entry which is preliminary data.</text>
</comment>
<reference evidence="1 2" key="2">
    <citation type="journal article" date="2019" name="G3 (Bethesda)">
        <title>Hybrid Assembly of the Genome of the Entomopathogenic Nematode Steinernema carpocapsae Identifies the X-Chromosome.</title>
        <authorList>
            <person name="Serra L."/>
            <person name="Macchietto M."/>
            <person name="Macias-Munoz A."/>
            <person name="McGill C.J."/>
            <person name="Rodriguez I.M."/>
            <person name="Rodriguez B."/>
            <person name="Murad R."/>
            <person name="Mortazavi A."/>
        </authorList>
    </citation>
    <scope>NUCLEOTIDE SEQUENCE [LARGE SCALE GENOMIC DNA]</scope>
    <source>
        <strain evidence="1 2">ALL</strain>
    </source>
</reference>
<proteinExistence type="predicted"/>
<reference evidence="1 2" key="1">
    <citation type="journal article" date="2015" name="Genome Biol.">
        <title>Comparative genomics of Steinernema reveals deeply conserved gene regulatory networks.</title>
        <authorList>
            <person name="Dillman A.R."/>
            <person name="Macchietto M."/>
            <person name="Porter C.F."/>
            <person name="Rogers A."/>
            <person name="Williams B."/>
            <person name="Antoshechkin I."/>
            <person name="Lee M.M."/>
            <person name="Goodwin Z."/>
            <person name="Lu X."/>
            <person name="Lewis E.E."/>
            <person name="Goodrich-Blair H."/>
            <person name="Stock S.P."/>
            <person name="Adams B.J."/>
            <person name="Sternberg P.W."/>
            <person name="Mortazavi A."/>
        </authorList>
    </citation>
    <scope>NUCLEOTIDE SEQUENCE [LARGE SCALE GENOMIC DNA]</scope>
    <source>
        <strain evidence="1 2">ALL</strain>
    </source>
</reference>
<evidence type="ECO:0000313" key="1">
    <source>
        <dbReference type="EMBL" id="TKR62172.1"/>
    </source>
</evidence>
<dbReference type="Proteomes" id="UP000298663">
    <property type="component" value="Unassembled WGS sequence"/>
</dbReference>
<accession>A0A4U5M0N3</accession>
<name>A0A4U5M0N3_STECR</name>
<keyword evidence="2" id="KW-1185">Reference proteome</keyword>
<gene>
    <name evidence="1" type="ORF">L596_026166</name>
</gene>
<dbReference type="EMBL" id="AZBU02000010">
    <property type="protein sequence ID" value="TKR62172.1"/>
    <property type="molecule type" value="Genomic_DNA"/>
</dbReference>
<dbReference type="AlphaFoldDB" id="A0A4U5M0N3"/>
<organism evidence="1 2">
    <name type="scientific">Steinernema carpocapsae</name>
    <name type="common">Entomopathogenic nematode</name>
    <dbReference type="NCBI Taxonomy" id="34508"/>
    <lineage>
        <taxon>Eukaryota</taxon>
        <taxon>Metazoa</taxon>
        <taxon>Ecdysozoa</taxon>
        <taxon>Nematoda</taxon>
        <taxon>Chromadorea</taxon>
        <taxon>Rhabditida</taxon>
        <taxon>Tylenchina</taxon>
        <taxon>Panagrolaimomorpha</taxon>
        <taxon>Strongyloidoidea</taxon>
        <taxon>Steinernematidae</taxon>
        <taxon>Steinernema</taxon>
    </lineage>
</organism>